<dbReference type="EMBL" id="JAKMXF010000233">
    <property type="protein sequence ID" value="KAI6654023.1"/>
    <property type="molecule type" value="Genomic_DNA"/>
</dbReference>
<organism evidence="2 3">
    <name type="scientific">Oopsacas minuta</name>
    <dbReference type="NCBI Taxonomy" id="111878"/>
    <lineage>
        <taxon>Eukaryota</taxon>
        <taxon>Metazoa</taxon>
        <taxon>Porifera</taxon>
        <taxon>Hexactinellida</taxon>
        <taxon>Hexasterophora</taxon>
        <taxon>Lyssacinosida</taxon>
        <taxon>Leucopsacidae</taxon>
        <taxon>Oopsacas</taxon>
    </lineage>
</organism>
<dbReference type="InterPro" id="IPR035963">
    <property type="entry name" value="FERM_2"/>
</dbReference>
<dbReference type="GO" id="GO:0090162">
    <property type="term" value="P:establishment of epithelial cell polarity"/>
    <property type="evidence" value="ECO:0007669"/>
    <property type="project" value="InterPro"/>
</dbReference>
<evidence type="ECO:0000313" key="3">
    <source>
        <dbReference type="Proteomes" id="UP001165289"/>
    </source>
</evidence>
<dbReference type="InterPro" id="IPR047176">
    <property type="entry name" value="FRMD4A/B"/>
</dbReference>
<name>A0AAV7JZC3_9METZ</name>
<dbReference type="PANTHER" id="PTHR46079">
    <property type="entry name" value="FERM DOMAIN-CONTAINING PROTEIN 4"/>
    <property type="match status" value="1"/>
</dbReference>
<keyword evidence="3" id="KW-1185">Reference proteome</keyword>
<dbReference type="CDD" id="cd14473">
    <property type="entry name" value="FERM_B-lobe"/>
    <property type="match status" value="1"/>
</dbReference>
<dbReference type="Gene3D" id="1.20.80.10">
    <property type="match status" value="1"/>
</dbReference>
<feature type="domain" description="FERM" evidence="1">
    <location>
        <begin position="1"/>
        <end position="89"/>
    </location>
</feature>
<proteinExistence type="predicted"/>
<dbReference type="InterPro" id="IPR014352">
    <property type="entry name" value="FERM/acyl-CoA-bd_prot_sf"/>
</dbReference>
<protein>
    <submittedName>
        <fullName evidence="2">FERM domain-containing protein 4A-like</fullName>
    </submittedName>
</protein>
<evidence type="ECO:0000313" key="2">
    <source>
        <dbReference type="EMBL" id="KAI6654023.1"/>
    </source>
</evidence>
<comment type="caution">
    <text evidence="2">The sequence shown here is derived from an EMBL/GenBank/DDBJ whole genome shotgun (WGS) entry which is preliminary data.</text>
</comment>
<dbReference type="Pfam" id="PF00373">
    <property type="entry name" value="FERM_M"/>
    <property type="match status" value="1"/>
</dbReference>
<sequence length="89" mass="10265">MIVRQFCWLEPGRTVVEQVPGTDLDIIILHFGIMVYHENFKQLQDGVAIGLYYIQCQQLIYKNIIQCEHPTLIKLTALVLQAQLGDYTT</sequence>
<dbReference type="PROSITE" id="PS50057">
    <property type="entry name" value="FERM_3"/>
    <property type="match status" value="1"/>
</dbReference>
<dbReference type="InterPro" id="IPR019748">
    <property type="entry name" value="FERM_central"/>
</dbReference>
<dbReference type="InterPro" id="IPR000299">
    <property type="entry name" value="FERM_domain"/>
</dbReference>
<dbReference type="Proteomes" id="UP001165289">
    <property type="component" value="Unassembled WGS sequence"/>
</dbReference>
<evidence type="ECO:0000259" key="1">
    <source>
        <dbReference type="PROSITE" id="PS50057"/>
    </source>
</evidence>
<dbReference type="SUPFAM" id="SSF47031">
    <property type="entry name" value="Second domain of FERM"/>
    <property type="match status" value="1"/>
</dbReference>
<accession>A0AAV7JZC3</accession>
<reference evidence="2 3" key="1">
    <citation type="journal article" date="2023" name="BMC Biol.">
        <title>The compact genome of the sponge Oopsacas minuta (Hexactinellida) is lacking key metazoan core genes.</title>
        <authorList>
            <person name="Santini S."/>
            <person name="Schenkelaars Q."/>
            <person name="Jourda C."/>
            <person name="Duchesne M."/>
            <person name="Belahbib H."/>
            <person name="Rocher C."/>
            <person name="Selva M."/>
            <person name="Riesgo A."/>
            <person name="Vervoort M."/>
            <person name="Leys S.P."/>
            <person name="Kodjabachian L."/>
            <person name="Le Bivic A."/>
            <person name="Borchiellini C."/>
            <person name="Claverie J.M."/>
            <person name="Renard E."/>
        </authorList>
    </citation>
    <scope>NUCLEOTIDE SEQUENCE [LARGE SCALE GENOMIC DNA]</scope>
    <source>
        <strain evidence="2">SPO-2</strain>
    </source>
</reference>
<dbReference type="AlphaFoldDB" id="A0AAV7JZC3"/>
<dbReference type="PANTHER" id="PTHR46079:SF2">
    <property type="entry name" value="FERM DOMAIN-CONTAINING PROTEIN"/>
    <property type="match status" value="1"/>
</dbReference>
<gene>
    <name evidence="2" type="ORF">LOD99_2870</name>
</gene>